<evidence type="ECO:0000313" key="1">
    <source>
        <dbReference type="EMBL" id="KLU02738.1"/>
    </source>
</evidence>
<name>A0A0J1B839_RHOIS</name>
<proteinExistence type="predicted"/>
<dbReference type="AlphaFoldDB" id="A0A0J1B839"/>
<dbReference type="PATRIC" id="fig|595434.4.peg.4775"/>
<organism evidence="1 2">
    <name type="scientific">Rhodopirellula islandica</name>
    <dbReference type="NCBI Taxonomy" id="595434"/>
    <lineage>
        <taxon>Bacteria</taxon>
        <taxon>Pseudomonadati</taxon>
        <taxon>Planctomycetota</taxon>
        <taxon>Planctomycetia</taxon>
        <taxon>Pirellulales</taxon>
        <taxon>Pirellulaceae</taxon>
        <taxon>Rhodopirellula</taxon>
    </lineage>
</organism>
<comment type="caution">
    <text evidence="1">The sequence shown here is derived from an EMBL/GenBank/DDBJ whole genome shotgun (WGS) entry which is preliminary data.</text>
</comment>
<dbReference type="RefSeq" id="WP_150122645.1">
    <property type="nucleotide sequence ID" value="NZ_LECT01000043.1"/>
</dbReference>
<accession>A0A0J1B839</accession>
<dbReference type="EMBL" id="LECT01000043">
    <property type="protein sequence ID" value="KLU02738.1"/>
    <property type="molecule type" value="Genomic_DNA"/>
</dbReference>
<gene>
    <name evidence="1" type="ORF">RISK_005034</name>
</gene>
<keyword evidence="2" id="KW-1185">Reference proteome</keyword>
<evidence type="ECO:0000313" key="2">
    <source>
        <dbReference type="Proteomes" id="UP000036367"/>
    </source>
</evidence>
<protein>
    <submittedName>
        <fullName evidence="1">Uncharacterized protein</fullName>
    </submittedName>
</protein>
<reference evidence="1" key="1">
    <citation type="submission" date="2015-05" db="EMBL/GenBank/DDBJ databases">
        <title>Permanent draft genome of Rhodopirellula islandicus K833.</title>
        <authorList>
            <person name="Kizina J."/>
            <person name="Richter M."/>
            <person name="Glockner F.O."/>
            <person name="Harder J."/>
        </authorList>
    </citation>
    <scope>NUCLEOTIDE SEQUENCE [LARGE SCALE GENOMIC DNA]</scope>
    <source>
        <strain evidence="1">K833</strain>
    </source>
</reference>
<dbReference type="STRING" id="595434.RISK_005034"/>
<dbReference type="Proteomes" id="UP000036367">
    <property type="component" value="Unassembled WGS sequence"/>
</dbReference>
<sequence>MILKVDAFIAENGRCPGFHEFEAFREHGFMLKYDTDYVREQGGISSNDYILGYWVSEWHHCYRSWDKQFYDDHEHLLFGN</sequence>